<feature type="domain" description="MADF" evidence="1">
    <location>
        <begin position="71"/>
        <end position="161"/>
    </location>
</feature>
<dbReference type="InterPro" id="IPR006578">
    <property type="entry name" value="MADF-dom"/>
</dbReference>
<dbReference type="PANTHER" id="PTHR12243">
    <property type="entry name" value="MADF DOMAIN TRANSCRIPTION FACTOR"/>
    <property type="match status" value="1"/>
</dbReference>
<dbReference type="AlphaFoldDB" id="A0A4V6I7W7"/>
<comment type="caution">
    <text evidence="2">The sequence shown here is derived from an EMBL/GenBank/DDBJ whole genome shotgun (WGS) entry which is preliminary data.</text>
</comment>
<proteinExistence type="predicted"/>
<dbReference type="Proteomes" id="UP000298663">
    <property type="component" value="Chromosome X"/>
</dbReference>
<evidence type="ECO:0000313" key="3">
    <source>
        <dbReference type="Proteomes" id="UP000298663"/>
    </source>
</evidence>
<organism evidence="2 3">
    <name type="scientific">Steinernema carpocapsae</name>
    <name type="common">Entomopathogenic nematode</name>
    <dbReference type="NCBI Taxonomy" id="34508"/>
    <lineage>
        <taxon>Eukaryota</taxon>
        <taxon>Metazoa</taxon>
        <taxon>Ecdysozoa</taxon>
        <taxon>Nematoda</taxon>
        <taxon>Chromadorea</taxon>
        <taxon>Rhabditida</taxon>
        <taxon>Tylenchina</taxon>
        <taxon>Panagrolaimomorpha</taxon>
        <taxon>Strongyloidoidea</taxon>
        <taxon>Steinernematidae</taxon>
        <taxon>Steinernema</taxon>
    </lineage>
</organism>
<dbReference type="EMBL" id="AZBU02000001">
    <property type="protein sequence ID" value="TMS35853.1"/>
    <property type="molecule type" value="Genomic_DNA"/>
</dbReference>
<name>A0A4V6I7W7_STECR</name>
<dbReference type="PROSITE" id="PS51029">
    <property type="entry name" value="MADF"/>
    <property type="match status" value="1"/>
</dbReference>
<dbReference type="GO" id="GO:0005634">
    <property type="term" value="C:nucleus"/>
    <property type="evidence" value="ECO:0007669"/>
    <property type="project" value="TreeGrafter"/>
</dbReference>
<dbReference type="EMBL" id="CM016762">
    <property type="protein sequence ID" value="TMS35853.1"/>
    <property type="molecule type" value="Genomic_DNA"/>
</dbReference>
<reference evidence="2 3" key="1">
    <citation type="journal article" date="2015" name="Genome Biol.">
        <title>Comparative genomics of Steinernema reveals deeply conserved gene regulatory networks.</title>
        <authorList>
            <person name="Dillman A.R."/>
            <person name="Macchietto M."/>
            <person name="Porter C.F."/>
            <person name="Rogers A."/>
            <person name="Williams B."/>
            <person name="Antoshechkin I."/>
            <person name="Lee M.M."/>
            <person name="Goodwin Z."/>
            <person name="Lu X."/>
            <person name="Lewis E.E."/>
            <person name="Goodrich-Blair H."/>
            <person name="Stock S.P."/>
            <person name="Adams B.J."/>
            <person name="Sternberg P.W."/>
            <person name="Mortazavi A."/>
        </authorList>
    </citation>
    <scope>NUCLEOTIDE SEQUENCE [LARGE SCALE GENOMIC DNA]</scope>
    <source>
        <strain evidence="2 3">ALL</strain>
    </source>
</reference>
<keyword evidence="3" id="KW-1185">Reference proteome</keyword>
<evidence type="ECO:0000313" key="2">
    <source>
        <dbReference type="EMBL" id="TMS35853.1"/>
    </source>
</evidence>
<gene>
    <name evidence="2" type="ORF">L596_003156</name>
</gene>
<dbReference type="SMART" id="SM00595">
    <property type="entry name" value="MADF"/>
    <property type="match status" value="1"/>
</dbReference>
<dbReference type="GO" id="GO:0005667">
    <property type="term" value="C:transcription regulator complex"/>
    <property type="evidence" value="ECO:0007669"/>
    <property type="project" value="TreeGrafter"/>
</dbReference>
<accession>A0A4V6I7W7</accession>
<reference evidence="2 3" key="2">
    <citation type="journal article" date="2019" name="G3 (Bethesda)">
        <title>Hybrid Assembly of the Genome of the Entomopathogenic Nematode Steinernema carpocapsae Identifies the X-Chromosome.</title>
        <authorList>
            <person name="Serra L."/>
            <person name="Macchietto M."/>
            <person name="Macias-Munoz A."/>
            <person name="McGill C.J."/>
            <person name="Rodriguez I.M."/>
            <person name="Rodriguez B."/>
            <person name="Murad R."/>
            <person name="Mortazavi A."/>
        </authorList>
    </citation>
    <scope>NUCLEOTIDE SEQUENCE [LARGE SCALE GENOMIC DNA]</scope>
    <source>
        <strain evidence="2 3">ALL</strain>
    </source>
</reference>
<dbReference type="InterPro" id="IPR039353">
    <property type="entry name" value="TF_Adf1"/>
</dbReference>
<dbReference type="Pfam" id="PF10545">
    <property type="entry name" value="MADF_DNA_bdg"/>
    <property type="match status" value="1"/>
</dbReference>
<sequence length="325" mass="36436">MWDVHCELVRFSFLLKPQCALLGAVFVSRIPQSGGFIQGLRVTSTFDTPSPHPVSMSFTITRHMNSQKKALLVEAVRAQPVLWNVHDQTYQKNRNKCHIWSDIERLLQINEPLYSGLKAKECWRYLRKKYFEEKVRLASNSLATPSFTLYPQLTFLDSASNSRLDCNRNSVEQSSSTVAAGANNQWASSINADTKSNSAFASARDNVINVEAVAIEHIIPELLALATRHSTEEHTTHCALPPISLDEMTDCLSRSACALERMSDMFRRLHADRNFLFLMNVLEELNALSPLRQAELKLAIQKAISRTKAKDGSLSPSSVVSSLNV</sequence>
<dbReference type="PANTHER" id="PTHR12243:SF60">
    <property type="entry name" value="SI:CH211-15D5.12-RELATED"/>
    <property type="match status" value="1"/>
</dbReference>
<protein>
    <recommendedName>
        <fullName evidence="1">MADF domain-containing protein</fullName>
    </recommendedName>
</protein>
<dbReference type="OrthoDB" id="6147983at2759"/>
<evidence type="ECO:0000259" key="1">
    <source>
        <dbReference type="PROSITE" id="PS51029"/>
    </source>
</evidence>
<dbReference type="GO" id="GO:0006357">
    <property type="term" value="P:regulation of transcription by RNA polymerase II"/>
    <property type="evidence" value="ECO:0007669"/>
    <property type="project" value="TreeGrafter"/>
</dbReference>